<dbReference type="STRING" id="1385513.N780_19770"/>
<comment type="caution">
    <text evidence="2">The sequence shown here is derived from an EMBL/GenBank/DDBJ whole genome shotgun (WGS) entry which is preliminary data.</text>
</comment>
<dbReference type="Pfam" id="PF08378">
    <property type="entry name" value="NERD"/>
    <property type="match status" value="1"/>
</dbReference>
<organism evidence="2 3">
    <name type="scientific">Pontibacillus chungwhensis BH030062</name>
    <dbReference type="NCBI Taxonomy" id="1385513"/>
    <lineage>
        <taxon>Bacteria</taxon>
        <taxon>Bacillati</taxon>
        <taxon>Bacillota</taxon>
        <taxon>Bacilli</taxon>
        <taxon>Bacillales</taxon>
        <taxon>Bacillaceae</taxon>
        <taxon>Pontibacillus</taxon>
    </lineage>
</organism>
<evidence type="ECO:0000313" key="3">
    <source>
        <dbReference type="Proteomes" id="UP000030153"/>
    </source>
</evidence>
<dbReference type="AlphaFoldDB" id="A0A0A2UT36"/>
<evidence type="ECO:0000313" key="2">
    <source>
        <dbReference type="EMBL" id="KGP91452.1"/>
    </source>
</evidence>
<accession>A0A0A2UT36</accession>
<evidence type="ECO:0000259" key="1">
    <source>
        <dbReference type="PROSITE" id="PS50965"/>
    </source>
</evidence>
<feature type="domain" description="NERD" evidence="1">
    <location>
        <begin position="41"/>
        <end position="157"/>
    </location>
</feature>
<dbReference type="InterPro" id="IPR011528">
    <property type="entry name" value="NERD"/>
</dbReference>
<keyword evidence="3" id="KW-1185">Reference proteome</keyword>
<sequence length="323" mass="37882">MKMKQRQVPLVLRQEEALLRRLPYQHFKRKEIEDSIGKRWAGYRGEQALDYHLDLLPYHQFRILHDVRLRTLHKNFQIDTLILTPQVGFILEVKNIAGTLHLENESGQFLRTHNGVKARYPNPLSQVKRQRELLKIWLHLRGIYAYPIHCHVVISNPETLLEFENEFSIPITTLTETVDRLKEFVDRYKSRETFNVNAIAQSLISEDVPYHPNILSSYSVTSSQVLKGVMCIKCKEYSMFRVRQSWECSSCNNRSRKAHQLSLADYFLLFGSTLTNRKCREFLGYSSPGAVSKMLSRMELSYTGATNTRTYMMPDNIEKWLHP</sequence>
<protein>
    <submittedName>
        <fullName evidence="2">Nuclease</fullName>
    </submittedName>
</protein>
<dbReference type="Proteomes" id="UP000030153">
    <property type="component" value="Unassembled WGS sequence"/>
</dbReference>
<dbReference type="PROSITE" id="PS50965">
    <property type="entry name" value="NERD"/>
    <property type="match status" value="1"/>
</dbReference>
<gene>
    <name evidence="2" type="ORF">N780_19770</name>
</gene>
<proteinExistence type="predicted"/>
<dbReference type="EMBL" id="AVBG01000006">
    <property type="protein sequence ID" value="KGP91452.1"/>
    <property type="molecule type" value="Genomic_DNA"/>
</dbReference>
<reference evidence="2 3" key="1">
    <citation type="submission" date="2013-08" db="EMBL/GenBank/DDBJ databases">
        <title>Genome of Pontibacillus chungwhensis.</title>
        <authorList>
            <person name="Wang Q."/>
            <person name="Wang G."/>
        </authorList>
    </citation>
    <scope>NUCLEOTIDE SEQUENCE [LARGE SCALE GENOMIC DNA]</scope>
    <source>
        <strain evidence="2 3">BH030062</strain>
    </source>
</reference>
<dbReference type="eggNOG" id="ENOG5031K0D">
    <property type="taxonomic scope" value="Bacteria"/>
</dbReference>
<name>A0A0A2UT36_9BACI</name>